<dbReference type="GO" id="GO:0006281">
    <property type="term" value="P:DNA repair"/>
    <property type="evidence" value="ECO:0007669"/>
    <property type="project" value="UniProtKB-KW"/>
</dbReference>
<dbReference type="GO" id="GO:0051539">
    <property type="term" value="F:4 iron, 4 sulfur cluster binding"/>
    <property type="evidence" value="ECO:0007669"/>
    <property type="project" value="UniProtKB-KW"/>
</dbReference>
<feature type="region of interest" description="Disordered" evidence="12">
    <location>
        <begin position="198"/>
        <end position="225"/>
    </location>
</feature>
<evidence type="ECO:0000256" key="2">
    <source>
        <dbReference type="ARBA" id="ARBA00006521"/>
    </source>
</evidence>
<feature type="domain" description="Uracil-DNA glycosylase-like" evidence="13">
    <location>
        <begin position="38"/>
        <end position="188"/>
    </location>
</feature>
<keyword evidence="10" id="KW-0411">Iron-sulfur</keyword>
<organism evidence="14 15">
    <name type="scientific">Acidothermus cellulolyticus (strain ATCC 43068 / DSM 8971 / 11B)</name>
    <dbReference type="NCBI Taxonomy" id="351607"/>
    <lineage>
        <taxon>Bacteria</taxon>
        <taxon>Bacillati</taxon>
        <taxon>Actinomycetota</taxon>
        <taxon>Actinomycetes</taxon>
        <taxon>Acidothermales</taxon>
        <taxon>Acidothermaceae</taxon>
        <taxon>Acidothermus</taxon>
    </lineage>
</organism>
<evidence type="ECO:0000256" key="10">
    <source>
        <dbReference type="ARBA" id="ARBA00023014"/>
    </source>
</evidence>
<dbReference type="PANTHER" id="PTHR33693:SF1">
    <property type="entry name" value="TYPE-4 URACIL-DNA GLYCOSYLASE"/>
    <property type="match status" value="1"/>
</dbReference>
<comment type="catalytic activity">
    <reaction evidence="1">
        <text>Hydrolyzes single-stranded DNA or mismatched double-stranded DNA and polynucleotides, releasing free uracil.</text>
        <dbReference type="EC" id="3.2.2.27"/>
    </reaction>
</comment>
<dbReference type="GO" id="GO:0046872">
    <property type="term" value="F:metal ion binding"/>
    <property type="evidence" value="ECO:0007669"/>
    <property type="project" value="UniProtKB-KW"/>
</dbReference>
<sequence>MSPMSRTAADDAWDQLAAQIRRCRRCAELAANRRHVVVGVRPAVARPVVLVGEAPGAEEDRTGLPFVGRAGRLLDELLVDAGLPRATVAIVNVLKCRPPGNRVPNRVEIAACRPWLEAQLALLDPGVVVALGGTAVAWFFERPVTLAQVRGRVHELRGWRVVPTYHPSAALRFGPTGAPRTALLQDLALAAAVAGHRRDTDAGPGAVPYDGDRGDEAEMGNGTLW</sequence>
<dbReference type="CDD" id="cd10030">
    <property type="entry name" value="UDG-F4_TTUDGA_SPO1dp_like"/>
    <property type="match status" value="1"/>
</dbReference>
<keyword evidence="6" id="KW-0479">Metal-binding</keyword>
<dbReference type="InParanoid" id="A0LRS0"/>
<keyword evidence="5" id="KW-0004">4Fe-4S</keyword>
<dbReference type="InterPro" id="IPR005122">
    <property type="entry name" value="Uracil-DNA_glycosylase-like"/>
</dbReference>
<dbReference type="SMART" id="SM00987">
    <property type="entry name" value="UreE_C"/>
    <property type="match status" value="1"/>
</dbReference>
<dbReference type="Pfam" id="PF03167">
    <property type="entry name" value="UDG"/>
    <property type="match status" value="1"/>
</dbReference>
<evidence type="ECO:0000256" key="4">
    <source>
        <dbReference type="ARBA" id="ARBA00019403"/>
    </source>
</evidence>
<dbReference type="Gene3D" id="3.40.470.10">
    <property type="entry name" value="Uracil-DNA glycosylase-like domain"/>
    <property type="match status" value="1"/>
</dbReference>
<gene>
    <name evidence="14" type="ordered locus">Acel_0356</name>
</gene>
<dbReference type="Proteomes" id="UP000008221">
    <property type="component" value="Chromosome"/>
</dbReference>
<dbReference type="SUPFAM" id="SSF52141">
    <property type="entry name" value="Uracil-DNA glycosylase-like"/>
    <property type="match status" value="1"/>
</dbReference>
<dbReference type="KEGG" id="ace:Acel_0356"/>
<reference evidence="14 15" key="1">
    <citation type="journal article" date="2009" name="Genome Res.">
        <title>Complete genome of the cellulolytic thermophile Acidothermus cellulolyticus 11B provides insights into its ecophysiological and evolutionary adaptations.</title>
        <authorList>
            <person name="Barabote R.D."/>
            <person name="Xie G."/>
            <person name="Leu D.H."/>
            <person name="Normand P."/>
            <person name="Necsulea A."/>
            <person name="Daubin V."/>
            <person name="Medigue C."/>
            <person name="Adney W.S."/>
            <person name="Xu X.C."/>
            <person name="Lapidus A."/>
            <person name="Parales R.E."/>
            <person name="Detter C."/>
            <person name="Pujic P."/>
            <person name="Bruce D."/>
            <person name="Lavire C."/>
            <person name="Challacombe J.F."/>
            <person name="Brettin T.S."/>
            <person name="Berry A.M."/>
        </authorList>
    </citation>
    <scope>NUCLEOTIDE SEQUENCE [LARGE SCALE GENOMIC DNA]</scope>
    <source>
        <strain evidence="15">ATCC 43068 / DSM 8971 / 11B</strain>
    </source>
</reference>
<dbReference type="EC" id="3.2.2.27" evidence="3"/>
<evidence type="ECO:0000256" key="11">
    <source>
        <dbReference type="ARBA" id="ARBA00023204"/>
    </source>
</evidence>
<evidence type="ECO:0000256" key="1">
    <source>
        <dbReference type="ARBA" id="ARBA00001400"/>
    </source>
</evidence>
<protein>
    <recommendedName>
        <fullName evidence="4">Type-4 uracil-DNA glycosylase</fullName>
        <ecNumber evidence="3">3.2.2.27</ecNumber>
    </recommendedName>
</protein>
<keyword evidence="7" id="KW-0227">DNA damage</keyword>
<evidence type="ECO:0000313" key="15">
    <source>
        <dbReference type="Proteomes" id="UP000008221"/>
    </source>
</evidence>
<dbReference type="eggNOG" id="COG1573">
    <property type="taxonomic scope" value="Bacteria"/>
</dbReference>
<dbReference type="InterPro" id="IPR051536">
    <property type="entry name" value="UDG_Type-4/5"/>
</dbReference>
<comment type="similarity">
    <text evidence="2">Belongs to the uracil-DNA glycosylase (UDG) superfamily. Type 4 (UDGa) family.</text>
</comment>
<dbReference type="InterPro" id="IPR005273">
    <property type="entry name" value="Ura-DNA_glyco_family4"/>
</dbReference>
<dbReference type="EMBL" id="CP000481">
    <property type="protein sequence ID" value="ABK52130.1"/>
    <property type="molecule type" value="Genomic_DNA"/>
</dbReference>
<accession>A0LRS0</accession>
<evidence type="ECO:0000256" key="9">
    <source>
        <dbReference type="ARBA" id="ARBA00023004"/>
    </source>
</evidence>
<evidence type="ECO:0000256" key="5">
    <source>
        <dbReference type="ARBA" id="ARBA00022485"/>
    </source>
</evidence>
<evidence type="ECO:0000256" key="12">
    <source>
        <dbReference type="SAM" id="MobiDB-lite"/>
    </source>
</evidence>
<dbReference type="PANTHER" id="PTHR33693">
    <property type="entry name" value="TYPE-5 URACIL-DNA GLYCOSYLASE"/>
    <property type="match status" value="1"/>
</dbReference>
<evidence type="ECO:0000259" key="13">
    <source>
        <dbReference type="SMART" id="SM00986"/>
    </source>
</evidence>
<dbReference type="GO" id="GO:0004844">
    <property type="term" value="F:uracil DNA N-glycosylase activity"/>
    <property type="evidence" value="ECO:0007669"/>
    <property type="project" value="UniProtKB-EC"/>
</dbReference>
<keyword evidence="8" id="KW-0378">Hydrolase</keyword>
<keyword evidence="11" id="KW-0234">DNA repair</keyword>
<dbReference type="AlphaFoldDB" id="A0LRS0"/>
<keyword evidence="15" id="KW-1185">Reference proteome</keyword>
<name>A0LRS0_ACIC1</name>
<dbReference type="NCBIfam" id="TIGR00758">
    <property type="entry name" value="UDG_fam4"/>
    <property type="match status" value="1"/>
</dbReference>
<evidence type="ECO:0000256" key="6">
    <source>
        <dbReference type="ARBA" id="ARBA00022723"/>
    </source>
</evidence>
<dbReference type="HOGENOM" id="CLU_044815_1_3_11"/>
<dbReference type="SMART" id="SM00986">
    <property type="entry name" value="UDG"/>
    <property type="match status" value="1"/>
</dbReference>
<evidence type="ECO:0000256" key="8">
    <source>
        <dbReference type="ARBA" id="ARBA00022801"/>
    </source>
</evidence>
<keyword evidence="9" id="KW-0408">Iron</keyword>
<evidence type="ECO:0000313" key="14">
    <source>
        <dbReference type="EMBL" id="ABK52130.1"/>
    </source>
</evidence>
<dbReference type="STRING" id="351607.Acel_0356"/>
<evidence type="ECO:0000256" key="7">
    <source>
        <dbReference type="ARBA" id="ARBA00022763"/>
    </source>
</evidence>
<proteinExistence type="inferred from homology"/>
<evidence type="ECO:0000256" key="3">
    <source>
        <dbReference type="ARBA" id="ARBA00012030"/>
    </source>
</evidence>
<dbReference type="RefSeq" id="WP_011719193.1">
    <property type="nucleotide sequence ID" value="NC_008578.1"/>
</dbReference>
<dbReference type="InterPro" id="IPR036895">
    <property type="entry name" value="Uracil-DNA_glycosylase-like_sf"/>
</dbReference>